<evidence type="ECO:0000259" key="5">
    <source>
        <dbReference type="PROSITE" id="PS00624"/>
    </source>
</evidence>
<dbReference type="GO" id="GO:0050660">
    <property type="term" value="F:flavin adenine dinucleotide binding"/>
    <property type="evidence" value="ECO:0007669"/>
    <property type="project" value="InterPro"/>
</dbReference>
<reference evidence="6 7" key="1">
    <citation type="submission" date="2020-11" db="EMBL/GenBank/DDBJ databases">
        <authorList>
            <person name="Wallbank WR R."/>
            <person name="Pardo Diaz C."/>
            <person name="Kozak K."/>
            <person name="Martin S."/>
            <person name="Jiggins C."/>
            <person name="Moest M."/>
            <person name="Warren A I."/>
            <person name="Generalovic N T."/>
            <person name="Byers J.R.P. K."/>
            <person name="Montejo-Kovacevich G."/>
            <person name="Yen C E."/>
        </authorList>
    </citation>
    <scope>NUCLEOTIDE SEQUENCE [LARGE SCALE GENOMIC DNA]</scope>
</reference>
<dbReference type="OrthoDB" id="269227at2759"/>
<dbReference type="SUPFAM" id="SSF54373">
    <property type="entry name" value="FAD-linked reductases, C-terminal domain"/>
    <property type="match status" value="2"/>
</dbReference>
<feature type="domain" description="Glucose-methanol-choline oxidoreductase N-terminal" evidence="5">
    <location>
        <begin position="856"/>
        <end position="870"/>
    </location>
</feature>
<keyword evidence="3" id="KW-0285">Flavoprotein</keyword>
<proteinExistence type="inferred from homology"/>
<evidence type="ECO:0000256" key="3">
    <source>
        <dbReference type="ARBA" id="ARBA00022630"/>
    </source>
</evidence>
<dbReference type="PANTHER" id="PTHR11552:SF147">
    <property type="entry name" value="CHOLINE DEHYDROGENASE, MITOCHONDRIAL"/>
    <property type="match status" value="1"/>
</dbReference>
<comment type="similarity">
    <text evidence="2">Belongs to the GMC oxidoreductase family.</text>
</comment>
<dbReference type="InterPro" id="IPR007867">
    <property type="entry name" value="GMC_OxRtase_C"/>
</dbReference>
<protein>
    <recommendedName>
        <fullName evidence="5">Glucose-methanol-choline oxidoreductase N-terminal domain-containing protein</fullName>
    </recommendedName>
</protein>
<comment type="cofactor">
    <cofactor evidence="1">
        <name>FAD</name>
        <dbReference type="ChEBI" id="CHEBI:57692"/>
    </cofactor>
</comment>
<dbReference type="Pfam" id="PF00732">
    <property type="entry name" value="GMC_oxred_N"/>
    <property type="match status" value="2"/>
</dbReference>
<evidence type="ECO:0000256" key="2">
    <source>
        <dbReference type="ARBA" id="ARBA00010790"/>
    </source>
</evidence>
<dbReference type="Proteomes" id="UP000594454">
    <property type="component" value="Chromosome 4"/>
</dbReference>
<keyword evidence="4" id="KW-0274">FAD</keyword>
<dbReference type="PROSITE" id="PS00624">
    <property type="entry name" value="GMC_OXRED_2"/>
    <property type="match status" value="2"/>
</dbReference>
<dbReference type="EMBL" id="LR899012">
    <property type="protein sequence ID" value="CAD7086665.1"/>
    <property type="molecule type" value="Genomic_DNA"/>
</dbReference>
<dbReference type="InterPro" id="IPR012132">
    <property type="entry name" value="GMC_OxRdtase"/>
</dbReference>
<dbReference type="Pfam" id="PF05199">
    <property type="entry name" value="GMC_oxred_C"/>
    <property type="match status" value="2"/>
</dbReference>
<name>A0A7R8UU28_HERIL</name>
<dbReference type="InParanoid" id="A0A7R8UU28"/>
<accession>A0A7R8UU28</accession>
<evidence type="ECO:0000256" key="4">
    <source>
        <dbReference type="ARBA" id="ARBA00022827"/>
    </source>
</evidence>
<sequence>MDYLNPSCAARSLGPANNLINTFISTMLAIHCNISNPDIWPPDYGQYALNYGLDEYDFIVLGAGTAGSIIAARLAENVENSVLLIEAGGDPPIESEIPASAWFTFETAIDWQYRTTSNQISCLGLNGEAAILNSGKVLGGSHSMNGLLYQRGIPRDYDEWENLGNPTWGWWNVTEYFRKVEHFHGDNRYYYYGTRGPVTIESFQSPRIDQFMIVSAARELGYSTGVDFIEGDYLGFKKVYGTLEDGRVMSTAKAFLTKKQPNLHVIKHAVARRIGFDRNSKAESVSFVYEGTYEMQVRARKEIILSTGAIETSKLLMLSGIGPERHLNAMRIPVLRDLPVGNNLQARPRVDLYLRLKYRKRLDLDVQLLDAVYSQWVHRNGEFGAPALDMAGHVDTDGNGYYPDVEYYFIRIDNVTFYTNKLKPQISQSILKQVDPSDRIIAVLVTPLRPKSRGFVRLQSDDYRDDPLVFPNYLQHPDDMKRVVRGIQKFVELENTKTFNDLDGEILRIDLPECDRYEYRSDRYWECYARYMTDTIWNVAATARMGPSRDRSAVVNSELEVHGVRGLRVVDASVIPKLVSTSINPAVMMVAEKAADIVKRLDEYDFVVIGSGSAGSVVAGRLAENIDNKVLLIEAGGDTYIENEIPGFGFGVFGTEIDWQYPTFPNNKSCLGMQDDFCVWNKGRIIGGSHSINGMIHLRGNPRDYDEWERNGNPSWGWDSIQPYFRKTENFQGDNRYGIHGEYGPMNVEAFRSPKLDQFMILNAARDLGYNKVEDFSGGPYLGFGKIYGTLKSGRRMSTAKAFLTKKYPNLDVIKHAVARKIRFNRKLRAEGVSFVYRDRYEMEVKARKEIILSAGTVETPKLLMLSGIGPKVHLKALRIPVLKDLPVGNNLGDHARVDVFLRLKYRKKLGLDTKLLDAVYSQWVHRDGPYGMAGFDVGGFIATDGNGIYPDVQFIFTPVDDITQFGANLKPEILQSLVNQINPTDRIISVSVTVLKPKSRGFIRLQSTDYRENPFIYPNYLQHKDDLDRAVRGIHKLIELEDTPTFKDLEGEFLRPEIPECDVKEYRSTSYWICYSRYMTNTVWHAVGTAKMGPRKDRSSVVSPELLVHGVKGLRVVDASVMPTVVSANINAAVIMVGEKGADFIRTSWEG</sequence>
<evidence type="ECO:0000256" key="1">
    <source>
        <dbReference type="ARBA" id="ARBA00001974"/>
    </source>
</evidence>
<gene>
    <name evidence="6" type="ORF">HERILL_LOCUS9422</name>
</gene>
<feature type="domain" description="Glucose-methanol-choline oxidoreductase N-terminal" evidence="5">
    <location>
        <begin position="308"/>
        <end position="322"/>
    </location>
</feature>
<dbReference type="InterPro" id="IPR000172">
    <property type="entry name" value="GMC_OxRdtase_N"/>
</dbReference>
<dbReference type="SUPFAM" id="SSF51905">
    <property type="entry name" value="FAD/NAD(P)-binding domain"/>
    <property type="match status" value="2"/>
</dbReference>
<dbReference type="Gene3D" id="3.30.560.10">
    <property type="entry name" value="Glucose Oxidase, domain 3"/>
    <property type="match status" value="2"/>
</dbReference>
<evidence type="ECO:0000313" key="7">
    <source>
        <dbReference type="Proteomes" id="UP000594454"/>
    </source>
</evidence>
<dbReference type="Gene3D" id="3.50.50.60">
    <property type="entry name" value="FAD/NAD(P)-binding domain"/>
    <property type="match status" value="2"/>
</dbReference>
<dbReference type="PANTHER" id="PTHR11552">
    <property type="entry name" value="GLUCOSE-METHANOL-CHOLINE GMC OXIDOREDUCTASE"/>
    <property type="match status" value="1"/>
</dbReference>
<evidence type="ECO:0000313" key="6">
    <source>
        <dbReference type="EMBL" id="CAD7086665.1"/>
    </source>
</evidence>
<organism evidence="6 7">
    <name type="scientific">Hermetia illucens</name>
    <name type="common">Black soldier fly</name>
    <dbReference type="NCBI Taxonomy" id="343691"/>
    <lineage>
        <taxon>Eukaryota</taxon>
        <taxon>Metazoa</taxon>
        <taxon>Ecdysozoa</taxon>
        <taxon>Arthropoda</taxon>
        <taxon>Hexapoda</taxon>
        <taxon>Insecta</taxon>
        <taxon>Pterygota</taxon>
        <taxon>Neoptera</taxon>
        <taxon>Endopterygota</taxon>
        <taxon>Diptera</taxon>
        <taxon>Brachycera</taxon>
        <taxon>Stratiomyomorpha</taxon>
        <taxon>Stratiomyidae</taxon>
        <taxon>Hermetiinae</taxon>
        <taxon>Hermetia</taxon>
    </lineage>
</organism>
<dbReference type="InterPro" id="IPR036188">
    <property type="entry name" value="FAD/NAD-bd_sf"/>
</dbReference>
<keyword evidence="7" id="KW-1185">Reference proteome</keyword>
<dbReference type="GO" id="GO:0016614">
    <property type="term" value="F:oxidoreductase activity, acting on CH-OH group of donors"/>
    <property type="evidence" value="ECO:0007669"/>
    <property type="project" value="InterPro"/>
</dbReference>
<dbReference type="AlphaFoldDB" id="A0A7R8UU28"/>